<evidence type="ECO:0000313" key="8">
    <source>
        <dbReference type="Proteomes" id="UP001225596"/>
    </source>
</evidence>
<comment type="caution">
    <text evidence="7">The sequence shown here is derived from an EMBL/GenBank/DDBJ whole genome shotgun (WGS) entry which is preliminary data.</text>
</comment>
<dbReference type="InterPro" id="IPR036188">
    <property type="entry name" value="FAD/NAD-bd_sf"/>
</dbReference>
<evidence type="ECO:0000256" key="1">
    <source>
        <dbReference type="ARBA" id="ARBA00001974"/>
    </source>
</evidence>
<dbReference type="PANTHER" id="PTHR42913">
    <property type="entry name" value="APOPTOSIS-INDUCING FACTOR 1"/>
    <property type="match status" value="1"/>
</dbReference>
<evidence type="ECO:0000259" key="6">
    <source>
        <dbReference type="Pfam" id="PF07992"/>
    </source>
</evidence>
<dbReference type="InterPro" id="IPR017584">
    <property type="entry name" value="Pyridine_nucleo_diS_OxRdtase_N"/>
</dbReference>
<dbReference type="RefSeq" id="WP_338438102.1">
    <property type="nucleotide sequence ID" value="NZ_JAUYVH010000016.1"/>
</dbReference>
<feature type="region of interest" description="Disordered" evidence="5">
    <location>
        <begin position="371"/>
        <end position="406"/>
    </location>
</feature>
<evidence type="ECO:0000256" key="4">
    <source>
        <dbReference type="ARBA" id="ARBA00023002"/>
    </source>
</evidence>
<feature type="domain" description="FAD/NAD(P)-binding" evidence="6">
    <location>
        <begin position="4"/>
        <end position="292"/>
    </location>
</feature>
<dbReference type="Proteomes" id="UP001225596">
    <property type="component" value="Unassembled WGS sequence"/>
</dbReference>
<gene>
    <name evidence="7" type="ORF">Q8A64_16965</name>
</gene>
<evidence type="ECO:0000256" key="2">
    <source>
        <dbReference type="ARBA" id="ARBA00022630"/>
    </source>
</evidence>
<evidence type="ECO:0000313" key="7">
    <source>
        <dbReference type="EMBL" id="MDQ9172105.1"/>
    </source>
</evidence>
<comment type="cofactor">
    <cofactor evidence="1">
        <name>FAD</name>
        <dbReference type="ChEBI" id="CHEBI:57692"/>
    </cofactor>
</comment>
<accession>A0ABU1BSY0</accession>
<name>A0ABU1BSY0_9BURK</name>
<proteinExistence type="predicted"/>
<evidence type="ECO:0000256" key="3">
    <source>
        <dbReference type="ARBA" id="ARBA00022827"/>
    </source>
</evidence>
<dbReference type="EMBL" id="JAUYVH010000016">
    <property type="protein sequence ID" value="MDQ9172105.1"/>
    <property type="molecule type" value="Genomic_DNA"/>
</dbReference>
<sequence>MKRLLLIGAGHSHANVLHRFAGIRRNDVELVLVSPTALAPYSGMVPGWLAGHYRWEECCIDFDRLCRRAGALRIEQKVVRLGLERSEAALEDGQRIAYDWVSIDIGSTLTPPQSEEISVLSLRPLSSLSERWDRLLQTAAALPPGAAYRILMVGGGAAGVESILAIQHRMTTCAPHVRFRFMLATHGEELLPGLARGAARRLHVHLAERRIGVIRNFKASGIEGQAVRSEAGQTIEADAAIWATGAQAYRWPAESGLATDKRGFIRVSSTLQSVSHSNVFAAGDCAGWEPPLPKAGVFAVRMGPVLARNLEAALSGKILHGYSPQRRYLVLIGTGGRHAVGARGKFAWEGKWAWRWKEHIDRRFVEGYNGGPQPDAAVSPDGCHATAGRSGHRIGIPPKQTTHGEK</sequence>
<organism evidence="7 8">
    <name type="scientific">Keguizhuia sedimenti</name>
    <dbReference type="NCBI Taxonomy" id="3064264"/>
    <lineage>
        <taxon>Bacteria</taxon>
        <taxon>Pseudomonadati</taxon>
        <taxon>Pseudomonadota</taxon>
        <taxon>Betaproteobacteria</taxon>
        <taxon>Burkholderiales</taxon>
        <taxon>Oxalobacteraceae</taxon>
        <taxon>Keguizhuia</taxon>
    </lineage>
</organism>
<protein>
    <submittedName>
        <fullName evidence="7">FAD-dependent oxidoreductase</fullName>
    </submittedName>
</protein>
<keyword evidence="2" id="KW-0285">Flavoprotein</keyword>
<dbReference type="Pfam" id="PF07992">
    <property type="entry name" value="Pyr_redox_2"/>
    <property type="match status" value="1"/>
</dbReference>
<reference evidence="7 8" key="1">
    <citation type="submission" date="2023-08" db="EMBL/GenBank/DDBJ databases">
        <title>Oxalobacteraceae gen .nov., isolated from river sludge outside the plant.</title>
        <authorList>
            <person name="Zhao S.Y."/>
        </authorList>
    </citation>
    <scope>NUCLEOTIDE SEQUENCE [LARGE SCALE GENOMIC DNA]</scope>
    <source>
        <strain evidence="7 8">R-40</strain>
    </source>
</reference>
<evidence type="ECO:0000256" key="5">
    <source>
        <dbReference type="SAM" id="MobiDB-lite"/>
    </source>
</evidence>
<dbReference type="NCBIfam" id="TIGR03169">
    <property type="entry name" value="Nterm_to_SelD"/>
    <property type="match status" value="1"/>
</dbReference>
<dbReference type="InterPro" id="IPR051169">
    <property type="entry name" value="NADH-Q_oxidoreductase"/>
</dbReference>
<dbReference type="PANTHER" id="PTHR42913:SF9">
    <property type="entry name" value="SLR1591 PROTEIN"/>
    <property type="match status" value="1"/>
</dbReference>
<dbReference type="SUPFAM" id="SSF51905">
    <property type="entry name" value="FAD/NAD(P)-binding domain"/>
    <property type="match status" value="2"/>
</dbReference>
<dbReference type="Gene3D" id="3.50.50.100">
    <property type="match status" value="1"/>
</dbReference>
<keyword evidence="3" id="KW-0274">FAD</keyword>
<keyword evidence="8" id="KW-1185">Reference proteome</keyword>
<dbReference type="InterPro" id="IPR023753">
    <property type="entry name" value="FAD/NAD-binding_dom"/>
</dbReference>
<keyword evidence="4" id="KW-0560">Oxidoreductase</keyword>